<evidence type="ECO:0000256" key="8">
    <source>
        <dbReference type="ARBA" id="ARBA00022619"/>
    </source>
</evidence>
<dbReference type="Pfam" id="PF00925">
    <property type="entry name" value="GTP_cyclohydro2"/>
    <property type="match status" value="1"/>
</dbReference>
<sequence length="424" mass="45728">MSTISDAVTALANKGMVLVVDDEDRENEGDLIMAAEYASTDAVAFFLEHTSGFLCVAIDEARADKLGLDLMVPDNTEAHNTAFLISVDYRHGTTTGISAGDRGATIRALADPTLQPADLARPGHVMPLLAKPGGVLERPGHTEAGVDLCRMAGLSGAALLCEIVTPDRREMMRRDDLEQLAAQHSIPMISIAELRAWRSRTDRTWRSRTAGTVTPLRHNAARPENTVLRSGRSTLPTEVGTFDALAYQAPGDGVEHMALVMGDVAAADAPLVRLHSECITGDLAGSLRCDCGPQFRSAMSAIAEAGAGILIYLRGHEGRGIGLGHKLRAYELQQHEGLDTIDANVSLGLPVDSRDYRVACEILDDLEVGRVRLMTNNPDKVRALSDHGITVAEQIPHESSPTAYNRSYLTTKRDRMGHTLQRLG</sequence>
<evidence type="ECO:0000256" key="2">
    <source>
        <dbReference type="ARBA" id="ARBA00001936"/>
    </source>
</evidence>
<evidence type="ECO:0000256" key="10">
    <source>
        <dbReference type="ARBA" id="ARBA00022741"/>
    </source>
</evidence>
<dbReference type="NCBIfam" id="TIGR00506">
    <property type="entry name" value="ribB"/>
    <property type="match status" value="1"/>
</dbReference>
<dbReference type="CDD" id="cd00641">
    <property type="entry name" value="GTP_cyclohydro2"/>
    <property type="match status" value="1"/>
</dbReference>
<dbReference type="PANTHER" id="PTHR21327:SF18">
    <property type="entry name" value="3,4-DIHYDROXY-2-BUTANONE 4-PHOSPHATE SYNTHASE"/>
    <property type="match status" value="1"/>
</dbReference>
<dbReference type="EC" id="3.5.4.25" evidence="20"/>
<dbReference type="RefSeq" id="WP_073359509.1">
    <property type="nucleotide sequence ID" value="NZ_FNTL01000004.1"/>
</dbReference>
<comment type="cofactor">
    <cofactor evidence="3">
        <name>Mg(2+)</name>
        <dbReference type="ChEBI" id="CHEBI:18420"/>
    </cofactor>
</comment>
<evidence type="ECO:0000313" key="23">
    <source>
        <dbReference type="Proteomes" id="UP000183407"/>
    </source>
</evidence>
<feature type="binding site" evidence="20">
    <location>
        <position position="294"/>
    </location>
    <ligand>
        <name>GTP</name>
        <dbReference type="ChEBI" id="CHEBI:37565"/>
    </ligand>
</feature>
<dbReference type="Gene3D" id="3.40.50.10990">
    <property type="entry name" value="GTP cyclohydrolase II"/>
    <property type="match status" value="1"/>
</dbReference>
<dbReference type="InterPro" id="IPR000926">
    <property type="entry name" value="RibA"/>
</dbReference>
<feature type="active site" description="Nucleophile" evidence="20">
    <location>
        <position position="354"/>
    </location>
</feature>
<protein>
    <recommendedName>
        <fullName evidence="20">GTP cyclohydrolase-2</fullName>
        <ecNumber evidence="20">3.5.4.25</ecNumber>
    </recommendedName>
    <alternativeName>
        <fullName evidence="20">GTP cyclohydrolase II</fullName>
    </alternativeName>
</protein>
<evidence type="ECO:0000256" key="7">
    <source>
        <dbReference type="ARBA" id="ARBA00005520"/>
    </source>
</evidence>
<dbReference type="UniPathway" id="UPA00275">
    <property type="reaction ID" value="UER00399"/>
</dbReference>
<keyword evidence="15" id="KW-0464">Manganese</keyword>
<comment type="cofactor">
    <cofactor evidence="20">
        <name>Zn(2+)</name>
        <dbReference type="ChEBI" id="CHEBI:29105"/>
    </cofactor>
    <text evidence="20">Binds 1 zinc ion per subunit.</text>
</comment>
<keyword evidence="8 20" id="KW-0686">Riboflavin biosynthesis</keyword>
<dbReference type="GO" id="GO:0003935">
    <property type="term" value="F:GTP cyclohydrolase II activity"/>
    <property type="evidence" value="ECO:0007669"/>
    <property type="project" value="UniProtKB-UniRule"/>
</dbReference>
<comment type="similarity">
    <text evidence="7">In the N-terminal section; belongs to the DHBP synthase family.</text>
</comment>
<evidence type="ECO:0000256" key="18">
    <source>
        <dbReference type="ARBA" id="ARBA00043932"/>
    </source>
</evidence>
<feature type="binding site" evidence="20">
    <location>
        <position position="278"/>
    </location>
    <ligand>
        <name>Zn(2+)</name>
        <dbReference type="ChEBI" id="CHEBI:29105"/>
        <note>catalytic</note>
    </ligand>
</feature>
<dbReference type="InterPro" id="IPR036144">
    <property type="entry name" value="RibA-like_sf"/>
</dbReference>
<evidence type="ECO:0000256" key="14">
    <source>
        <dbReference type="ARBA" id="ARBA00023134"/>
    </source>
</evidence>
<dbReference type="FunFam" id="3.90.870.10:FF:000001">
    <property type="entry name" value="Riboflavin biosynthesis protein RibBA"/>
    <property type="match status" value="1"/>
</dbReference>
<evidence type="ECO:0000256" key="17">
    <source>
        <dbReference type="ARBA" id="ARBA00023268"/>
    </source>
</evidence>
<dbReference type="FunFam" id="3.40.50.10990:FF:000001">
    <property type="entry name" value="Riboflavin biosynthesis protein RibBA"/>
    <property type="match status" value="1"/>
</dbReference>
<dbReference type="InterPro" id="IPR032677">
    <property type="entry name" value="GTP_cyclohydro_II"/>
</dbReference>
<evidence type="ECO:0000256" key="4">
    <source>
        <dbReference type="ARBA" id="ARBA00002284"/>
    </source>
</evidence>
<evidence type="ECO:0000256" key="20">
    <source>
        <dbReference type="HAMAP-Rule" id="MF_00179"/>
    </source>
</evidence>
<dbReference type="InterPro" id="IPR000422">
    <property type="entry name" value="DHBP_synthase_RibB"/>
</dbReference>
<dbReference type="Proteomes" id="UP000183407">
    <property type="component" value="Unassembled WGS sequence"/>
</dbReference>
<feature type="binding site" evidence="20">
    <location>
        <position position="375"/>
    </location>
    <ligand>
        <name>GTP</name>
        <dbReference type="ChEBI" id="CHEBI:37565"/>
    </ligand>
</feature>
<dbReference type="GO" id="GO:0005525">
    <property type="term" value="F:GTP binding"/>
    <property type="evidence" value="ECO:0007669"/>
    <property type="project" value="UniProtKB-KW"/>
</dbReference>
<evidence type="ECO:0000256" key="16">
    <source>
        <dbReference type="ARBA" id="ARBA00023239"/>
    </source>
</evidence>
<feature type="binding site" evidence="20">
    <location>
        <begin position="273"/>
        <end position="277"/>
    </location>
    <ligand>
        <name>GTP</name>
        <dbReference type="ChEBI" id="CHEBI:37565"/>
    </ligand>
</feature>
<feature type="active site" description="Proton acceptor" evidence="20">
    <location>
        <position position="352"/>
    </location>
</feature>
<keyword evidence="10 20" id="KW-0547">Nucleotide-binding</keyword>
<evidence type="ECO:0000256" key="19">
    <source>
        <dbReference type="ARBA" id="ARBA00049295"/>
    </source>
</evidence>
<dbReference type="NCBIfam" id="TIGR00505">
    <property type="entry name" value="ribA"/>
    <property type="match status" value="1"/>
</dbReference>
<comment type="pathway">
    <text evidence="5 20">Cofactor biosynthesis; riboflavin biosynthesis; 5-amino-6-(D-ribitylamino)uracil from GTP: step 1/4.</text>
</comment>
<feature type="binding site" evidence="20">
    <location>
        <position position="291"/>
    </location>
    <ligand>
        <name>Zn(2+)</name>
        <dbReference type="ChEBI" id="CHEBI:29105"/>
        <note>catalytic</note>
    </ligand>
</feature>
<feature type="binding site" evidence="20">
    <location>
        <begin position="317"/>
        <end position="319"/>
    </location>
    <ligand>
        <name>GTP</name>
        <dbReference type="ChEBI" id="CHEBI:37565"/>
    </ligand>
</feature>
<dbReference type="HAMAP" id="MF_00179">
    <property type="entry name" value="RibA"/>
    <property type="match status" value="1"/>
</dbReference>
<dbReference type="PANTHER" id="PTHR21327">
    <property type="entry name" value="GTP CYCLOHYDROLASE II-RELATED"/>
    <property type="match status" value="1"/>
</dbReference>
<keyword evidence="13" id="KW-0460">Magnesium</keyword>
<dbReference type="SUPFAM" id="SSF55821">
    <property type="entry name" value="YrdC/RibB"/>
    <property type="match status" value="1"/>
</dbReference>
<proteinExistence type="inferred from homology"/>
<dbReference type="SUPFAM" id="SSF142695">
    <property type="entry name" value="RibA-like"/>
    <property type="match status" value="1"/>
</dbReference>
<keyword evidence="12 20" id="KW-0862">Zinc</keyword>
<dbReference type="GO" id="GO:0005829">
    <property type="term" value="C:cytosol"/>
    <property type="evidence" value="ECO:0007669"/>
    <property type="project" value="TreeGrafter"/>
</dbReference>
<evidence type="ECO:0000313" key="22">
    <source>
        <dbReference type="EMBL" id="SED87830.1"/>
    </source>
</evidence>
<evidence type="ECO:0000259" key="21">
    <source>
        <dbReference type="Pfam" id="PF00925"/>
    </source>
</evidence>
<comment type="catalytic activity">
    <reaction evidence="1">
        <text>D-ribulose 5-phosphate = (2S)-2-hydroxy-3-oxobutyl phosphate + formate + H(+)</text>
        <dbReference type="Rhea" id="RHEA:18457"/>
        <dbReference type="ChEBI" id="CHEBI:15378"/>
        <dbReference type="ChEBI" id="CHEBI:15740"/>
        <dbReference type="ChEBI" id="CHEBI:58121"/>
        <dbReference type="ChEBI" id="CHEBI:58830"/>
        <dbReference type="EC" id="4.1.99.12"/>
    </reaction>
</comment>
<dbReference type="AlphaFoldDB" id="A0A1H5E9W9"/>
<dbReference type="GO" id="GO:0008686">
    <property type="term" value="F:3,4-dihydroxy-2-butanone-4-phosphate synthase activity"/>
    <property type="evidence" value="ECO:0007669"/>
    <property type="project" value="UniProtKB-EC"/>
</dbReference>
<keyword evidence="17" id="KW-0511">Multifunctional enzyme</keyword>
<keyword evidence="11 20" id="KW-0378">Hydrolase</keyword>
<reference evidence="23" key="1">
    <citation type="submission" date="2016-10" db="EMBL/GenBank/DDBJ databases">
        <authorList>
            <person name="Varghese N."/>
        </authorList>
    </citation>
    <scope>NUCLEOTIDE SEQUENCE [LARGE SCALE GENOMIC DNA]</scope>
    <source>
        <strain evidence="23">DSM 44719</strain>
    </source>
</reference>
<dbReference type="GO" id="GO:0009231">
    <property type="term" value="P:riboflavin biosynthetic process"/>
    <property type="evidence" value="ECO:0007669"/>
    <property type="project" value="UniProtKB-UniRule"/>
</dbReference>
<feature type="binding site" evidence="20">
    <location>
        <position position="289"/>
    </location>
    <ligand>
        <name>Zn(2+)</name>
        <dbReference type="ChEBI" id="CHEBI:29105"/>
        <note>catalytic</note>
    </ligand>
</feature>
<keyword evidence="9 20" id="KW-0479">Metal-binding</keyword>
<feature type="domain" description="GTP cyclohydrolase II" evidence="21">
    <location>
        <begin position="232"/>
        <end position="396"/>
    </location>
</feature>
<evidence type="ECO:0000256" key="1">
    <source>
        <dbReference type="ARBA" id="ARBA00000141"/>
    </source>
</evidence>
<organism evidence="22 23">
    <name type="scientific">Rhodococcus jostii</name>
    <dbReference type="NCBI Taxonomy" id="132919"/>
    <lineage>
        <taxon>Bacteria</taxon>
        <taxon>Bacillati</taxon>
        <taxon>Actinomycetota</taxon>
        <taxon>Actinomycetes</taxon>
        <taxon>Mycobacteriales</taxon>
        <taxon>Nocardiaceae</taxon>
        <taxon>Rhodococcus</taxon>
    </lineage>
</organism>
<accession>A0A1H5E9W9</accession>
<comment type="function">
    <text evidence="18 20">Catalyzes the conversion of GTP to 2,5-diamino-6-ribosylamino-4(3H)-pyrimidinone 5'-phosphate (DARP), formate and pyrophosphate.</text>
</comment>
<comment type="function">
    <text evidence="4">Catalyzes the conversion of D-ribulose 5-phosphate to formate and 3,4-dihydroxy-2-butanone 4-phosphate.</text>
</comment>
<evidence type="ECO:0000256" key="9">
    <source>
        <dbReference type="ARBA" id="ARBA00022723"/>
    </source>
</evidence>
<dbReference type="OrthoDB" id="9793111at2"/>
<dbReference type="GO" id="GO:0008270">
    <property type="term" value="F:zinc ion binding"/>
    <property type="evidence" value="ECO:0007669"/>
    <property type="project" value="UniProtKB-UniRule"/>
</dbReference>
<dbReference type="PIRSF" id="PIRSF001259">
    <property type="entry name" value="RibA"/>
    <property type="match status" value="1"/>
</dbReference>
<evidence type="ECO:0000256" key="3">
    <source>
        <dbReference type="ARBA" id="ARBA00001946"/>
    </source>
</evidence>
<dbReference type="Pfam" id="PF00926">
    <property type="entry name" value="DHBP_synthase"/>
    <property type="match status" value="1"/>
</dbReference>
<comment type="similarity">
    <text evidence="20">Belongs to the GTP cyclohydrolase II family.</text>
</comment>
<evidence type="ECO:0000256" key="12">
    <source>
        <dbReference type="ARBA" id="ARBA00022833"/>
    </source>
</evidence>
<evidence type="ECO:0000256" key="11">
    <source>
        <dbReference type="ARBA" id="ARBA00022801"/>
    </source>
</evidence>
<gene>
    <name evidence="20" type="primary">ribA</name>
    <name evidence="22" type="ORF">SAMN04490220_5882</name>
</gene>
<comment type="pathway">
    <text evidence="6">Cofactor biosynthesis; riboflavin biosynthesis; 2-hydroxy-3-oxobutyl phosphate from D-ribulose 5-phosphate: step 1/1.</text>
</comment>
<evidence type="ECO:0000256" key="15">
    <source>
        <dbReference type="ARBA" id="ARBA00023211"/>
    </source>
</evidence>
<comment type="catalytic activity">
    <reaction evidence="19 20">
        <text>GTP + 4 H2O = 2,5-diamino-6-hydroxy-4-(5-phosphoribosylamino)-pyrimidine + formate + 2 phosphate + 3 H(+)</text>
        <dbReference type="Rhea" id="RHEA:23704"/>
        <dbReference type="ChEBI" id="CHEBI:15377"/>
        <dbReference type="ChEBI" id="CHEBI:15378"/>
        <dbReference type="ChEBI" id="CHEBI:15740"/>
        <dbReference type="ChEBI" id="CHEBI:37565"/>
        <dbReference type="ChEBI" id="CHEBI:43474"/>
        <dbReference type="ChEBI" id="CHEBI:58614"/>
        <dbReference type="EC" id="3.5.4.25"/>
    </reaction>
</comment>
<name>A0A1H5E9W9_RHOJO</name>
<feature type="binding site" evidence="20">
    <location>
        <position position="380"/>
    </location>
    <ligand>
        <name>GTP</name>
        <dbReference type="ChEBI" id="CHEBI:37565"/>
    </ligand>
</feature>
<feature type="binding site" evidence="20">
    <location>
        <position position="340"/>
    </location>
    <ligand>
        <name>GTP</name>
        <dbReference type="ChEBI" id="CHEBI:37565"/>
    </ligand>
</feature>
<evidence type="ECO:0000256" key="5">
    <source>
        <dbReference type="ARBA" id="ARBA00004853"/>
    </source>
</evidence>
<evidence type="ECO:0000256" key="6">
    <source>
        <dbReference type="ARBA" id="ARBA00004904"/>
    </source>
</evidence>
<evidence type="ECO:0000256" key="13">
    <source>
        <dbReference type="ARBA" id="ARBA00022842"/>
    </source>
</evidence>
<keyword evidence="14 20" id="KW-0342">GTP-binding</keyword>
<comment type="cofactor">
    <cofactor evidence="2">
        <name>Mn(2+)</name>
        <dbReference type="ChEBI" id="CHEBI:29035"/>
    </cofactor>
</comment>
<dbReference type="InterPro" id="IPR017945">
    <property type="entry name" value="DHBP_synth_RibB-like_a/b_dom"/>
</dbReference>
<keyword evidence="16" id="KW-0456">Lyase</keyword>
<dbReference type="EMBL" id="FNTL01000004">
    <property type="protein sequence ID" value="SED87830.1"/>
    <property type="molecule type" value="Genomic_DNA"/>
</dbReference>
<dbReference type="NCBIfam" id="NF001591">
    <property type="entry name" value="PRK00393.1"/>
    <property type="match status" value="1"/>
</dbReference>
<dbReference type="Gene3D" id="3.90.870.10">
    <property type="entry name" value="DHBP synthase"/>
    <property type="match status" value="1"/>
</dbReference>